<accession>H6LEU8</accession>
<dbReference type="InterPro" id="IPR012902">
    <property type="entry name" value="N_methyl_site"/>
</dbReference>
<proteinExistence type="predicted"/>
<dbReference type="HOGENOM" id="CLU_091705_7_3_9"/>
<keyword evidence="4 6" id="KW-1133">Transmembrane helix</keyword>
<keyword evidence="8" id="KW-1185">Reference proteome</keyword>
<keyword evidence="2" id="KW-0488">Methylation</keyword>
<dbReference type="STRING" id="931626.Awo_c26350"/>
<dbReference type="InterPro" id="IPR000983">
    <property type="entry name" value="Bac_GSPG_pilin"/>
</dbReference>
<evidence type="ECO:0000256" key="6">
    <source>
        <dbReference type="SAM" id="Phobius"/>
    </source>
</evidence>
<evidence type="ECO:0000256" key="3">
    <source>
        <dbReference type="ARBA" id="ARBA00022692"/>
    </source>
</evidence>
<dbReference type="EMBL" id="CP002987">
    <property type="protein sequence ID" value="AFA49391.1"/>
    <property type="molecule type" value="Genomic_DNA"/>
</dbReference>
<evidence type="ECO:0000313" key="7">
    <source>
        <dbReference type="EMBL" id="AFA49391.1"/>
    </source>
</evidence>
<keyword evidence="3 6" id="KW-0812">Transmembrane</keyword>
<dbReference type="GO" id="GO:0016020">
    <property type="term" value="C:membrane"/>
    <property type="evidence" value="ECO:0007669"/>
    <property type="project" value="UniProtKB-SubCell"/>
</dbReference>
<dbReference type="PANTHER" id="PTHR30093">
    <property type="entry name" value="GENERAL SECRETION PATHWAY PROTEIN G"/>
    <property type="match status" value="1"/>
</dbReference>
<organism evidence="7 8">
    <name type="scientific">Acetobacterium woodii (strain ATCC 29683 / DSM 1030 / JCM 2381 / KCTC 1655 / WB1)</name>
    <dbReference type="NCBI Taxonomy" id="931626"/>
    <lineage>
        <taxon>Bacteria</taxon>
        <taxon>Bacillati</taxon>
        <taxon>Bacillota</taxon>
        <taxon>Clostridia</taxon>
        <taxon>Eubacteriales</taxon>
        <taxon>Eubacteriaceae</taxon>
        <taxon>Acetobacterium</taxon>
    </lineage>
</organism>
<feature type="transmembrane region" description="Helical" evidence="6">
    <location>
        <begin position="16"/>
        <end position="37"/>
    </location>
</feature>
<sequence length="123" mass="13377">MATKSKCFDKPGNVKGFTLMEVIVVIAILGALAALAIPRFTGVLENSQEQTDLANIRIVESAIELYQAEIGDLPATVDSYNELITELNHVGYIKNSELLPVSNGKRFSYDAATKTVSLTDDEK</sequence>
<reference evidence="8" key="1">
    <citation type="submission" date="2011-07" db="EMBL/GenBank/DDBJ databases">
        <title>Complete genome sequence of Acetobacterium woodii.</title>
        <authorList>
            <person name="Poehlein A."/>
            <person name="Schmidt S."/>
            <person name="Kaster A.-K."/>
            <person name="Goenrich M."/>
            <person name="Vollmers J."/>
            <person name="Thuermer A."/>
            <person name="Gottschalk G."/>
            <person name="Thauer R.K."/>
            <person name="Daniel R."/>
            <person name="Mueller V."/>
        </authorList>
    </citation>
    <scope>NUCLEOTIDE SEQUENCE [LARGE SCALE GENOMIC DNA]</scope>
    <source>
        <strain evidence="8">ATCC 29683 / DSM 1030 / JCM 2381 / KCTC 1655 / WB1</strain>
    </source>
</reference>
<dbReference type="AlphaFoldDB" id="H6LEU8"/>
<dbReference type="Gene3D" id="3.30.700.10">
    <property type="entry name" value="Glycoprotein, Type 4 Pilin"/>
    <property type="match status" value="1"/>
</dbReference>
<dbReference type="eggNOG" id="COG2165">
    <property type="taxonomic scope" value="Bacteria"/>
</dbReference>
<evidence type="ECO:0000313" key="8">
    <source>
        <dbReference type="Proteomes" id="UP000007177"/>
    </source>
</evidence>
<evidence type="ECO:0000256" key="5">
    <source>
        <dbReference type="ARBA" id="ARBA00023136"/>
    </source>
</evidence>
<dbReference type="PRINTS" id="PR00813">
    <property type="entry name" value="BCTERIALGSPG"/>
</dbReference>
<dbReference type="KEGG" id="awo:Awo_c26350"/>
<comment type="subcellular location">
    <subcellularLocation>
        <location evidence="1">Membrane</location>
        <topology evidence="1">Single-pass membrane protein</topology>
    </subcellularLocation>
</comment>
<dbReference type="Proteomes" id="UP000007177">
    <property type="component" value="Chromosome"/>
</dbReference>
<dbReference type="GO" id="GO:0015627">
    <property type="term" value="C:type II protein secretion system complex"/>
    <property type="evidence" value="ECO:0007669"/>
    <property type="project" value="InterPro"/>
</dbReference>
<dbReference type="GO" id="GO:0015628">
    <property type="term" value="P:protein secretion by the type II secretion system"/>
    <property type="evidence" value="ECO:0007669"/>
    <property type="project" value="InterPro"/>
</dbReference>
<dbReference type="Pfam" id="PF07963">
    <property type="entry name" value="N_methyl"/>
    <property type="match status" value="1"/>
</dbReference>
<evidence type="ECO:0000256" key="4">
    <source>
        <dbReference type="ARBA" id="ARBA00022989"/>
    </source>
</evidence>
<dbReference type="PANTHER" id="PTHR30093:SF44">
    <property type="entry name" value="TYPE II SECRETION SYSTEM CORE PROTEIN G"/>
    <property type="match status" value="1"/>
</dbReference>
<evidence type="ECO:0000256" key="1">
    <source>
        <dbReference type="ARBA" id="ARBA00004167"/>
    </source>
</evidence>
<dbReference type="SUPFAM" id="SSF54523">
    <property type="entry name" value="Pili subunits"/>
    <property type="match status" value="1"/>
</dbReference>
<dbReference type="RefSeq" id="WP_014356991.1">
    <property type="nucleotide sequence ID" value="NC_016894.1"/>
</dbReference>
<dbReference type="InterPro" id="IPR045584">
    <property type="entry name" value="Pilin-like"/>
</dbReference>
<protein>
    <submittedName>
        <fullName evidence="7">Uncharacterized protein</fullName>
    </submittedName>
</protein>
<keyword evidence="5 6" id="KW-0472">Membrane</keyword>
<name>H6LEU8_ACEWD</name>
<reference evidence="7 8" key="2">
    <citation type="journal article" date="2012" name="PLoS ONE">
        <title>An ancient pathway combining carbon dioxide fixation with the generation and utilization of a sodium ion gradient for ATP synthesis.</title>
        <authorList>
            <person name="Poehlein A."/>
            <person name="Schmidt S."/>
            <person name="Kaster A.K."/>
            <person name="Goenrich M."/>
            <person name="Vollmers J."/>
            <person name="Thurmer A."/>
            <person name="Bertsch J."/>
            <person name="Schuchmann K."/>
            <person name="Voigt B."/>
            <person name="Hecker M."/>
            <person name="Daniel R."/>
            <person name="Thauer R.K."/>
            <person name="Gottschalk G."/>
            <person name="Muller V."/>
        </authorList>
    </citation>
    <scope>NUCLEOTIDE SEQUENCE [LARGE SCALE GENOMIC DNA]</scope>
    <source>
        <strain evidence="8">ATCC 29683 / DSM 1030 / JCM 2381 / KCTC 1655 / WB1</strain>
    </source>
</reference>
<gene>
    <name evidence="7" type="ordered locus">Awo_c26350</name>
</gene>
<dbReference type="NCBIfam" id="TIGR02532">
    <property type="entry name" value="IV_pilin_GFxxxE"/>
    <property type="match status" value="1"/>
</dbReference>
<evidence type="ECO:0000256" key="2">
    <source>
        <dbReference type="ARBA" id="ARBA00022481"/>
    </source>
</evidence>